<sequence length="40" mass="4425">LVIASLLQQHLVPSTESINTISPCDECLAIREYLTGVRIK</sequence>
<organism evidence="2">
    <name type="scientific">Brassica campestris</name>
    <name type="common">Field mustard</name>
    <dbReference type="NCBI Taxonomy" id="3711"/>
    <lineage>
        <taxon>Eukaryota</taxon>
        <taxon>Viridiplantae</taxon>
        <taxon>Streptophyta</taxon>
        <taxon>Embryophyta</taxon>
        <taxon>Tracheophyta</taxon>
        <taxon>Spermatophyta</taxon>
        <taxon>Magnoliopsida</taxon>
        <taxon>eudicotyledons</taxon>
        <taxon>Gunneridae</taxon>
        <taxon>Pentapetalae</taxon>
        <taxon>rosids</taxon>
        <taxon>malvids</taxon>
        <taxon>Brassicales</taxon>
        <taxon>Brassicaceae</taxon>
        <taxon>Brassiceae</taxon>
        <taxon>Brassica</taxon>
    </lineage>
</organism>
<accession>A0A3P6BGW1</accession>
<proteinExistence type="predicted"/>
<evidence type="ECO:0000313" key="1">
    <source>
        <dbReference type="EMBL" id="CAG7898567.1"/>
    </source>
</evidence>
<feature type="non-terminal residue" evidence="2">
    <location>
        <position position="1"/>
    </location>
</feature>
<gene>
    <name evidence="2" type="ORF">BRAA08T33960Z</name>
    <name evidence="1" type="ORF">BRAPAZ1V2_A08P22330.2</name>
</gene>
<dbReference type="Gramene" id="A08p22330.2_BraZ1">
    <property type="protein sequence ID" value="A08p22330.2_BraZ1.CDS"/>
    <property type="gene ID" value="A08g22330.2_BraZ1"/>
</dbReference>
<dbReference type="EMBL" id="LR031575">
    <property type="protein sequence ID" value="VDD05247.1"/>
    <property type="molecule type" value="Genomic_DNA"/>
</dbReference>
<reference evidence="2" key="1">
    <citation type="submission" date="2018-11" db="EMBL/GenBank/DDBJ databases">
        <authorList>
            <consortium name="Genoscope - CEA"/>
            <person name="William W."/>
        </authorList>
    </citation>
    <scope>NUCLEOTIDE SEQUENCE</scope>
</reference>
<dbReference type="EMBL" id="LS974624">
    <property type="protein sequence ID" value="CAG7898567.1"/>
    <property type="molecule type" value="Genomic_DNA"/>
</dbReference>
<dbReference type="AlphaFoldDB" id="A0A3P6BGW1"/>
<name>A0A3P6BGW1_BRACM</name>
<protein>
    <submittedName>
        <fullName evidence="1">Uncharacterized protein</fullName>
    </submittedName>
</protein>
<dbReference type="Proteomes" id="UP000694005">
    <property type="component" value="Chromosome A08"/>
</dbReference>
<evidence type="ECO:0000313" key="2">
    <source>
        <dbReference type="EMBL" id="VDD05247.1"/>
    </source>
</evidence>